<dbReference type="InterPro" id="IPR020103">
    <property type="entry name" value="PsdUridine_synth_cat_dom_sf"/>
</dbReference>
<comment type="catalytic activity">
    <reaction evidence="1 5">
        <text>uridine(55) in tRNA = pseudouridine(55) in tRNA</text>
        <dbReference type="Rhea" id="RHEA:42532"/>
        <dbReference type="Rhea" id="RHEA-COMP:10101"/>
        <dbReference type="Rhea" id="RHEA-COMP:10102"/>
        <dbReference type="ChEBI" id="CHEBI:65314"/>
        <dbReference type="ChEBI" id="CHEBI:65315"/>
        <dbReference type="EC" id="5.4.99.25"/>
    </reaction>
</comment>
<dbReference type="PANTHER" id="PTHR13767">
    <property type="entry name" value="TRNA-PSEUDOURIDINE SYNTHASE"/>
    <property type="match status" value="1"/>
</dbReference>
<comment type="caution">
    <text evidence="8">The sequence shown here is derived from an EMBL/GenBank/DDBJ whole genome shotgun (WGS) entry which is preliminary data.</text>
</comment>
<evidence type="ECO:0000256" key="4">
    <source>
        <dbReference type="ARBA" id="ARBA00023235"/>
    </source>
</evidence>
<dbReference type="GO" id="GO:0003723">
    <property type="term" value="F:RNA binding"/>
    <property type="evidence" value="ECO:0007669"/>
    <property type="project" value="InterPro"/>
</dbReference>
<dbReference type="InterPro" id="IPR014780">
    <property type="entry name" value="tRNA_psdUridine_synth_TruB"/>
</dbReference>
<dbReference type="PANTHER" id="PTHR13767:SF2">
    <property type="entry name" value="PSEUDOURIDYLATE SYNTHASE TRUB1"/>
    <property type="match status" value="1"/>
</dbReference>
<organism evidence="8 10">
    <name type="scientific">Clostridium innocuum</name>
    <dbReference type="NCBI Taxonomy" id="1522"/>
    <lineage>
        <taxon>Bacteria</taxon>
        <taxon>Bacillati</taxon>
        <taxon>Bacillota</taxon>
        <taxon>Clostridia</taxon>
        <taxon>Eubacteriales</taxon>
        <taxon>Clostridiaceae</taxon>
        <taxon>Clostridium</taxon>
    </lineage>
</organism>
<dbReference type="Pfam" id="PF16198">
    <property type="entry name" value="TruB_C_2"/>
    <property type="match status" value="1"/>
</dbReference>
<dbReference type="CDD" id="cd02573">
    <property type="entry name" value="PseudoU_synth_EcTruB"/>
    <property type="match status" value="1"/>
</dbReference>
<dbReference type="Pfam" id="PF01509">
    <property type="entry name" value="TruB_N"/>
    <property type="match status" value="1"/>
</dbReference>
<dbReference type="SUPFAM" id="SSF55120">
    <property type="entry name" value="Pseudouridine synthase"/>
    <property type="match status" value="1"/>
</dbReference>
<evidence type="ECO:0000256" key="2">
    <source>
        <dbReference type="ARBA" id="ARBA00005642"/>
    </source>
</evidence>
<dbReference type="InterPro" id="IPR032819">
    <property type="entry name" value="TruB_C"/>
</dbReference>
<name>A0A099I7V0_CLOIN</name>
<dbReference type="GO" id="GO:1990481">
    <property type="term" value="P:mRNA pseudouridine synthesis"/>
    <property type="evidence" value="ECO:0007669"/>
    <property type="project" value="TreeGrafter"/>
</dbReference>
<reference evidence="8 10" key="1">
    <citation type="submission" date="2014-08" db="EMBL/GenBank/DDBJ databases">
        <title>Clostridium innocuum, an unnegligible vancomycin-resistant pathogen causing extra-intestinal infections.</title>
        <authorList>
            <person name="Feng Y."/>
            <person name="Chiu C.-H."/>
        </authorList>
    </citation>
    <scope>NUCLEOTIDE SEQUENCE [LARGE SCALE GENOMIC DNA]</scope>
    <source>
        <strain evidence="8 10">AN88</strain>
    </source>
</reference>
<sequence>MDGILLINKEQNMTSHDVVARLRRILHTTKIGHSGTLDPNATGVLLVLIGKACKALPFLEDTDKEYIATLQLGIQTISDDIWMEPLKEAPIQPIADFQSVLDSFRGVQKQVPPMISSVRVNGRKLYEYAREGIAVTRPEREVTIYDIEALDTQKLQFRVSCSSGTYVRSLCHDIAQKTGNLGCMSSLVRTKVGRFSLDECVTLQDVQEGCFQLHTLQEVLSHYEPVEYERPADIYNGKKITLRCEADDVAITHNGNIVAIYQREDAAVFRCVRGLW</sequence>
<evidence type="ECO:0000256" key="5">
    <source>
        <dbReference type="HAMAP-Rule" id="MF_01080"/>
    </source>
</evidence>
<keyword evidence="4 5" id="KW-0413">Isomerase</keyword>
<dbReference type="EMBL" id="JQIF01000033">
    <property type="protein sequence ID" value="KGJ53780.1"/>
    <property type="molecule type" value="Genomic_DNA"/>
</dbReference>
<evidence type="ECO:0000313" key="8">
    <source>
        <dbReference type="EMBL" id="KGJ53780.1"/>
    </source>
</evidence>
<evidence type="ECO:0000259" key="7">
    <source>
        <dbReference type="Pfam" id="PF16198"/>
    </source>
</evidence>
<comment type="similarity">
    <text evidence="2 5">Belongs to the pseudouridine synthase TruB family. Type 1 subfamily.</text>
</comment>
<feature type="domain" description="Pseudouridine synthase II N-terminal" evidence="6">
    <location>
        <begin position="23"/>
        <end position="167"/>
    </location>
</feature>
<dbReference type="HAMAP" id="MF_01080">
    <property type="entry name" value="TruB_bact"/>
    <property type="match status" value="1"/>
</dbReference>
<dbReference type="AlphaFoldDB" id="A0A099I7V0"/>
<proteinExistence type="inferred from homology"/>
<dbReference type="GO" id="GO:0031119">
    <property type="term" value="P:tRNA pseudouridine synthesis"/>
    <property type="evidence" value="ECO:0007669"/>
    <property type="project" value="UniProtKB-UniRule"/>
</dbReference>
<dbReference type="InterPro" id="IPR002501">
    <property type="entry name" value="PsdUridine_synth_N"/>
</dbReference>
<dbReference type="Proteomes" id="UP000604383">
    <property type="component" value="Unassembled WGS sequence"/>
</dbReference>
<evidence type="ECO:0000313" key="10">
    <source>
        <dbReference type="Proteomes" id="UP000030008"/>
    </source>
</evidence>
<reference evidence="9" key="2">
    <citation type="journal article" date="2019" name="Nat. Med.">
        <title>A library of human gut bacterial isolates paired with longitudinal multiomics data enables mechanistic microbiome research.</title>
        <authorList>
            <person name="Poyet M."/>
            <person name="Groussin M."/>
            <person name="Gibbons S.M."/>
            <person name="Avila-Pacheco J."/>
            <person name="Jiang X."/>
            <person name="Kearney S.M."/>
            <person name="Perrotta A.R."/>
            <person name="Berdy B."/>
            <person name="Zhao S."/>
            <person name="Lieberman T.D."/>
            <person name="Swanson P.K."/>
            <person name="Smith M."/>
            <person name="Roesemann S."/>
            <person name="Alexander J.E."/>
            <person name="Rich S.A."/>
            <person name="Livny J."/>
            <person name="Vlamakis H."/>
            <person name="Clish C."/>
            <person name="Bullock K."/>
            <person name="Deik A."/>
            <person name="Scott J."/>
            <person name="Pierce K.A."/>
            <person name="Xavier R.J."/>
            <person name="Alm E.J."/>
        </authorList>
    </citation>
    <scope>NUCLEOTIDE SEQUENCE</scope>
    <source>
        <strain evidence="9">BIOML-A12</strain>
    </source>
</reference>
<feature type="domain" description="tRNA pseudouridylate synthase B C-terminal" evidence="7">
    <location>
        <begin position="168"/>
        <end position="211"/>
    </location>
</feature>
<dbReference type="Proteomes" id="UP000030008">
    <property type="component" value="Unassembled WGS sequence"/>
</dbReference>
<evidence type="ECO:0000259" key="6">
    <source>
        <dbReference type="Pfam" id="PF01509"/>
    </source>
</evidence>
<comment type="function">
    <text evidence="5">Responsible for synthesis of pseudouridine from uracil-55 in the psi GC loop of transfer RNAs.</text>
</comment>
<dbReference type="EC" id="5.4.99.25" evidence="5"/>
<dbReference type="GO" id="GO:0160148">
    <property type="term" value="F:tRNA pseudouridine(55) synthase activity"/>
    <property type="evidence" value="ECO:0007669"/>
    <property type="project" value="UniProtKB-EC"/>
</dbReference>
<evidence type="ECO:0000256" key="1">
    <source>
        <dbReference type="ARBA" id="ARBA00000385"/>
    </source>
</evidence>
<protein>
    <recommendedName>
        <fullName evidence="5">tRNA pseudouridine synthase B</fullName>
        <ecNumber evidence="5">5.4.99.25</ecNumber>
    </recommendedName>
    <alternativeName>
        <fullName evidence="5">tRNA pseudouridine(55) synthase</fullName>
        <shortName evidence="5">Psi55 synthase</shortName>
    </alternativeName>
    <alternativeName>
        <fullName evidence="5">tRNA pseudouridylate synthase</fullName>
    </alternativeName>
    <alternativeName>
        <fullName evidence="5">tRNA-uridine isomerase</fullName>
    </alternativeName>
</protein>
<dbReference type="Gene3D" id="3.30.2350.10">
    <property type="entry name" value="Pseudouridine synthase"/>
    <property type="match status" value="1"/>
</dbReference>
<evidence type="ECO:0000256" key="3">
    <source>
        <dbReference type="ARBA" id="ARBA00022694"/>
    </source>
</evidence>
<accession>A0A099I7V0</accession>
<gene>
    <name evidence="5 9" type="primary">truB</name>
    <name evidence="8" type="ORF">CIAN88_07325</name>
    <name evidence="9" type="ORF">GT664_15470</name>
</gene>
<evidence type="ECO:0000313" key="9">
    <source>
        <dbReference type="EMBL" id="MZH57108.1"/>
    </source>
</evidence>
<feature type="active site" description="Nucleophile" evidence="5">
    <location>
        <position position="38"/>
    </location>
</feature>
<keyword evidence="3 5" id="KW-0819">tRNA processing</keyword>
<dbReference type="NCBIfam" id="TIGR00431">
    <property type="entry name" value="TruB"/>
    <property type="match status" value="1"/>
</dbReference>
<dbReference type="RefSeq" id="WP_021420791.1">
    <property type="nucleotide sequence ID" value="NZ_AP025565.1"/>
</dbReference>
<dbReference type="EMBL" id="WWTN01000029">
    <property type="protein sequence ID" value="MZH57108.1"/>
    <property type="molecule type" value="Genomic_DNA"/>
</dbReference>